<proteinExistence type="predicted"/>
<name>A0A9P5NYE8_GYMJU</name>
<comment type="caution">
    <text evidence="2">The sequence shown here is derived from an EMBL/GenBank/DDBJ whole genome shotgun (WGS) entry which is preliminary data.</text>
</comment>
<dbReference type="OrthoDB" id="5419162at2759"/>
<dbReference type="GO" id="GO:0005737">
    <property type="term" value="C:cytoplasm"/>
    <property type="evidence" value="ECO:0007669"/>
    <property type="project" value="TreeGrafter"/>
</dbReference>
<sequence length="104" mass="11487">MSSNRATEKKSDNVARGLKAAIHNDNVSGDAKESAAQRLQDLGKEVPADFTGKEDEQWEYGDPNDKHETNRVLGGYKATLTNPNTSLEAKQNAEEVLRDAYNHD</sequence>
<protein>
    <recommendedName>
        <fullName evidence="4">Conidiation-specific protein 6</fullName>
    </recommendedName>
</protein>
<reference evidence="2" key="1">
    <citation type="submission" date="2020-11" db="EMBL/GenBank/DDBJ databases">
        <authorList>
            <consortium name="DOE Joint Genome Institute"/>
            <person name="Ahrendt S."/>
            <person name="Riley R."/>
            <person name="Andreopoulos W."/>
            <person name="LaButti K."/>
            <person name="Pangilinan J."/>
            <person name="Ruiz-duenas F.J."/>
            <person name="Barrasa J.M."/>
            <person name="Sanchez-Garcia M."/>
            <person name="Camarero S."/>
            <person name="Miyauchi S."/>
            <person name="Serrano A."/>
            <person name="Linde D."/>
            <person name="Babiker R."/>
            <person name="Drula E."/>
            <person name="Ayuso-Fernandez I."/>
            <person name="Pacheco R."/>
            <person name="Padilla G."/>
            <person name="Ferreira P."/>
            <person name="Barriuso J."/>
            <person name="Kellner H."/>
            <person name="Castanera R."/>
            <person name="Alfaro M."/>
            <person name="Ramirez L."/>
            <person name="Pisabarro A.G."/>
            <person name="Kuo A."/>
            <person name="Tritt A."/>
            <person name="Lipzen A."/>
            <person name="He G."/>
            <person name="Yan M."/>
            <person name="Ng V."/>
            <person name="Cullen D."/>
            <person name="Martin F."/>
            <person name="Rosso M.-N."/>
            <person name="Henrissat B."/>
            <person name="Hibbett D."/>
            <person name="Martinez A.T."/>
            <person name="Grigoriev I.V."/>
        </authorList>
    </citation>
    <scope>NUCLEOTIDE SEQUENCE</scope>
    <source>
        <strain evidence="2">AH 44721</strain>
    </source>
</reference>
<feature type="compositionally biased region" description="Basic and acidic residues" evidence="1">
    <location>
        <begin position="1"/>
        <end position="13"/>
    </location>
</feature>
<evidence type="ECO:0000313" key="3">
    <source>
        <dbReference type="Proteomes" id="UP000724874"/>
    </source>
</evidence>
<gene>
    <name evidence="2" type="ORF">CPB84DRAFT_1743707</name>
</gene>
<dbReference type="PANTHER" id="PTHR36576">
    <property type="entry name" value="UPF0654 PROTEIN C11D3.01C-RELATED"/>
    <property type="match status" value="1"/>
</dbReference>
<feature type="region of interest" description="Disordered" evidence="1">
    <location>
        <begin position="1"/>
        <end position="70"/>
    </location>
</feature>
<evidence type="ECO:0000256" key="1">
    <source>
        <dbReference type="SAM" id="MobiDB-lite"/>
    </source>
</evidence>
<dbReference type="AlphaFoldDB" id="A0A9P5NYE8"/>
<dbReference type="EMBL" id="JADNYJ010000008">
    <property type="protein sequence ID" value="KAF8909673.1"/>
    <property type="molecule type" value="Genomic_DNA"/>
</dbReference>
<dbReference type="PANTHER" id="PTHR36576:SF2">
    <property type="entry name" value="PROTEIN CON-6, PUTATIVE (AFU_ORTHOLOGUE AFUA_4G03615)-RELATED"/>
    <property type="match status" value="1"/>
</dbReference>
<accession>A0A9P5NYE8</accession>
<keyword evidence="3" id="KW-1185">Reference proteome</keyword>
<feature type="compositionally biased region" description="Basic and acidic residues" evidence="1">
    <location>
        <begin position="30"/>
        <end position="55"/>
    </location>
</feature>
<evidence type="ECO:0000313" key="2">
    <source>
        <dbReference type="EMBL" id="KAF8909673.1"/>
    </source>
</evidence>
<dbReference type="InterPro" id="IPR052670">
    <property type="entry name" value="UPF0654_domain"/>
</dbReference>
<dbReference type="InterPro" id="IPR018824">
    <property type="entry name" value="Conidiation-specific_6"/>
</dbReference>
<evidence type="ECO:0008006" key="4">
    <source>
        <dbReference type="Google" id="ProtNLM"/>
    </source>
</evidence>
<organism evidence="2 3">
    <name type="scientific">Gymnopilus junonius</name>
    <name type="common">Spectacular rustgill mushroom</name>
    <name type="synonym">Gymnopilus spectabilis subsp. junonius</name>
    <dbReference type="NCBI Taxonomy" id="109634"/>
    <lineage>
        <taxon>Eukaryota</taxon>
        <taxon>Fungi</taxon>
        <taxon>Dikarya</taxon>
        <taxon>Basidiomycota</taxon>
        <taxon>Agaricomycotina</taxon>
        <taxon>Agaricomycetes</taxon>
        <taxon>Agaricomycetidae</taxon>
        <taxon>Agaricales</taxon>
        <taxon>Agaricineae</taxon>
        <taxon>Hymenogastraceae</taxon>
        <taxon>Gymnopilus</taxon>
    </lineage>
</organism>
<dbReference type="Proteomes" id="UP000724874">
    <property type="component" value="Unassembled WGS sequence"/>
</dbReference>
<dbReference type="Pfam" id="PF10346">
    <property type="entry name" value="Con-6"/>
    <property type="match status" value="2"/>
</dbReference>